<reference evidence="1 2" key="1">
    <citation type="journal article" date="2024" name="Ann. Entomol. Soc. Am.">
        <title>Genomic analyses of the southern and eastern yellowjacket wasps (Hymenoptera: Vespidae) reveal evolutionary signatures of social life.</title>
        <authorList>
            <person name="Catto M.A."/>
            <person name="Caine P.B."/>
            <person name="Orr S.E."/>
            <person name="Hunt B.G."/>
            <person name="Goodisman M.A.D."/>
        </authorList>
    </citation>
    <scope>NUCLEOTIDE SEQUENCE [LARGE SCALE GENOMIC DNA]</scope>
    <source>
        <strain evidence="1">232</strain>
        <tissue evidence="1">Head and thorax</tissue>
    </source>
</reference>
<accession>A0ABD2CVU6</accession>
<organism evidence="1 2">
    <name type="scientific">Vespula maculifrons</name>
    <name type="common">Eastern yellow jacket</name>
    <name type="synonym">Wasp</name>
    <dbReference type="NCBI Taxonomy" id="7453"/>
    <lineage>
        <taxon>Eukaryota</taxon>
        <taxon>Metazoa</taxon>
        <taxon>Ecdysozoa</taxon>
        <taxon>Arthropoda</taxon>
        <taxon>Hexapoda</taxon>
        <taxon>Insecta</taxon>
        <taxon>Pterygota</taxon>
        <taxon>Neoptera</taxon>
        <taxon>Endopterygota</taxon>
        <taxon>Hymenoptera</taxon>
        <taxon>Apocrita</taxon>
        <taxon>Aculeata</taxon>
        <taxon>Vespoidea</taxon>
        <taxon>Vespidae</taxon>
        <taxon>Vespinae</taxon>
        <taxon>Vespula</taxon>
    </lineage>
</organism>
<name>A0ABD2CVU6_VESMC</name>
<gene>
    <name evidence="1" type="ORF">V1477_002166</name>
</gene>
<proteinExistence type="predicted"/>
<sequence length="100" mass="11283">MPPLIKKLYIPHNKLFEQDGNQLNSILKPKSVEQQGNDRKQSHPECRIGIVESVLKNIPLPGYLTETAHATLGSFSKTYTLHIIETKATNIRVSRICDDT</sequence>
<dbReference type="Proteomes" id="UP001607303">
    <property type="component" value="Unassembled WGS sequence"/>
</dbReference>
<evidence type="ECO:0000313" key="1">
    <source>
        <dbReference type="EMBL" id="KAL2749226.1"/>
    </source>
</evidence>
<dbReference type="EMBL" id="JAYRBN010000027">
    <property type="protein sequence ID" value="KAL2749226.1"/>
    <property type="molecule type" value="Genomic_DNA"/>
</dbReference>
<protein>
    <submittedName>
        <fullName evidence="1">Uncharacterized protein</fullName>
    </submittedName>
</protein>
<comment type="caution">
    <text evidence="1">The sequence shown here is derived from an EMBL/GenBank/DDBJ whole genome shotgun (WGS) entry which is preliminary data.</text>
</comment>
<dbReference type="AlphaFoldDB" id="A0ABD2CVU6"/>
<keyword evidence="2" id="KW-1185">Reference proteome</keyword>
<evidence type="ECO:0000313" key="2">
    <source>
        <dbReference type="Proteomes" id="UP001607303"/>
    </source>
</evidence>